<keyword evidence="7 8" id="KW-0472">Membrane</keyword>
<keyword evidence="4" id="KW-0109">Calcium transport</keyword>
<dbReference type="PANTHER" id="PTHR12266">
    <property type="entry name" value="NA+/CA2+ K+ INDEPENDENT EXCHANGER"/>
    <property type="match status" value="1"/>
</dbReference>
<dbReference type="PANTHER" id="PTHR12266:SF0">
    <property type="entry name" value="MITOCHONDRIAL SODIUM_CALCIUM EXCHANGER PROTEIN"/>
    <property type="match status" value="1"/>
</dbReference>
<keyword evidence="2" id="KW-0813">Transport</keyword>
<dbReference type="InterPro" id="IPR004837">
    <property type="entry name" value="NaCa_Exmemb"/>
</dbReference>
<dbReference type="InterPro" id="IPR044880">
    <property type="entry name" value="NCX_ion-bd_dom_sf"/>
</dbReference>
<dbReference type="GO" id="GO:0006874">
    <property type="term" value="P:intracellular calcium ion homeostasis"/>
    <property type="evidence" value="ECO:0000318"/>
    <property type="project" value="GO_Central"/>
</dbReference>
<keyword evidence="4" id="KW-0406">Ion transport</keyword>
<sequence>QWKELLLQLSPIEPREWNTKPLWSKLYDMFTLPIHLVLVLTIPVVDPENRLANWCRLLNAFQCVTSPILALLLFRGFFLRLGGLVPLWTIALVLGSILATAVLATSVAHEPPSYHCAFAYAGFVVSVVWIYGIATEIVALLKTFGVFYGISDMLLGMTVLAWGNNIGDLVTNLSLSKQGFPQMAMAACFAGPVLALLLGIGVAFSINFTTWGLQMIKLPYSNFLLVIYFVLVAMMLLLLFSLVLTRFRSSRAVGIMLIVLYVTFLITTFLIEFTYFPVVVKLFSPFFR</sequence>
<proteinExistence type="predicted"/>
<comment type="subcellular location">
    <subcellularLocation>
        <location evidence="1">Membrane</location>
        <topology evidence="1">Multi-pass membrane protein</topology>
    </subcellularLocation>
</comment>
<feature type="transmembrane region" description="Helical" evidence="8">
    <location>
        <begin position="220"/>
        <end position="243"/>
    </location>
</feature>
<feature type="transmembrane region" description="Helical" evidence="8">
    <location>
        <begin position="184"/>
        <end position="208"/>
    </location>
</feature>
<dbReference type="EnsemblMetazoa" id="ISCW013689-RA">
    <property type="protein sequence ID" value="ISCW013689-PA"/>
    <property type="gene ID" value="ISCW013689"/>
</dbReference>
<dbReference type="GO" id="GO:0005432">
    <property type="term" value="F:calcium:sodium antiporter activity"/>
    <property type="evidence" value="ECO:0000318"/>
    <property type="project" value="GO_Central"/>
</dbReference>
<feature type="domain" description="Sodium/calcium exchanger membrane region" evidence="9">
    <location>
        <begin position="119"/>
        <end position="269"/>
    </location>
</feature>
<dbReference type="VEuPathDB" id="VectorBase:ISCW013689"/>
<evidence type="ECO:0000256" key="8">
    <source>
        <dbReference type="SAM" id="Phobius"/>
    </source>
</evidence>
<evidence type="ECO:0000256" key="4">
    <source>
        <dbReference type="ARBA" id="ARBA00022568"/>
    </source>
</evidence>
<organism>
    <name type="scientific">Ixodes scapularis</name>
    <name type="common">Black-legged tick</name>
    <name type="synonym">Deer tick</name>
    <dbReference type="NCBI Taxonomy" id="6945"/>
    <lineage>
        <taxon>Eukaryota</taxon>
        <taxon>Metazoa</taxon>
        <taxon>Ecdysozoa</taxon>
        <taxon>Arthropoda</taxon>
        <taxon>Chelicerata</taxon>
        <taxon>Arachnida</taxon>
        <taxon>Acari</taxon>
        <taxon>Parasitiformes</taxon>
        <taxon>Ixodida</taxon>
        <taxon>Ixodoidea</taxon>
        <taxon>Ixodidae</taxon>
        <taxon>Ixodinae</taxon>
        <taxon>Ixodes</taxon>
    </lineage>
</organism>
<evidence type="ECO:0000256" key="7">
    <source>
        <dbReference type="ARBA" id="ARBA00023136"/>
    </source>
</evidence>
<keyword evidence="3" id="KW-0050">Antiport</keyword>
<dbReference type="VEuPathDB" id="VectorBase:ISCI013689"/>
<reference evidence="10 12" key="1">
    <citation type="submission" date="2008-03" db="EMBL/GenBank/DDBJ databases">
        <title>Annotation of Ixodes scapularis.</title>
        <authorList>
            <consortium name="Ixodes scapularis Genome Project Consortium"/>
            <person name="Caler E."/>
            <person name="Hannick L.I."/>
            <person name="Bidwell S."/>
            <person name="Joardar V."/>
            <person name="Thiagarajan M."/>
            <person name="Amedeo P."/>
            <person name="Galinsky K.J."/>
            <person name="Schobel S."/>
            <person name="Inman J."/>
            <person name="Hostetler J."/>
            <person name="Miller J."/>
            <person name="Hammond M."/>
            <person name="Megy K."/>
            <person name="Lawson D."/>
            <person name="Kodira C."/>
            <person name="Sutton G."/>
            <person name="Meyer J."/>
            <person name="Hill C.A."/>
            <person name="Birren B."/>
            <person name="Nene V."/>
            <person name="Collins F."/>
            <person name="Alarcon-Chaidez F."/>
            <person name="Wikel S."/>
            <person name="Strausberg R."/>
        </authorList>
    </citation>
    <scope>NUCLEOTIDE SEQUENCE [LARGE SCALE GENOMIC DNA]</scope>
    <source>
        <strain evidence="12">Wikel</strain>
        <strain evidence="10">Wikel colony</strain>
    </source>
</reference>
<feature type="non-terminal residue" evidence="10">
    <location>
        <position position="1"/>
    </location>
</feature>
<dbReference type="EMBL" id="DS952640">
    <property type="protein sequence ID" value="EEC19011.1"/>
    <property type="molecule type" value="Genomic_DNA"/>
</dbReference>
<dbReference type="InterPro" id="IPR051359">
    <property type="entry name" value="CaCA_antiporter"/>
</dbReference>
<feature type="transmembrane region" description="Helical" evidence="8">
    <location>
        <begin position="57"/>
        <end position="78"/>
    </location>
</feature>
<dbReference type="HOGENOM" id="CLU_004979_0_0_1"/>
<keyword evidence="5 8" id="KW-0812">Transmembrane</keyword>
<evidence type="ECO:0000313" key="11">
    <source>
        <dbReference type="EnsemblMetazoa" id="ISCW013689-PA"/>
    </source>
</evidence>
<feature type="transmembrane region" description="Helical" evidence="8">
    <location>
        <begin position="84"/>
        <end position="104"/>
    </location>
</feature>
<accession>B7QJI9</accession>
<name>B7QJI9_IXOSC</name>
<evidence type="ECO:0000313" key="10">
    <source>
        <dbReference type="EMBL" id="EEC19011.1"/>
    </source>
</evidence>
<dbReference type="EMBL" id="ABJB010922268">
    <property type="status" value="NOT_ANNOTATED_CDS"/>
    <property type="molecule type" value="Genomic_DNA"/>
</dbReference>
<reference evidence="11" key="2">
    <citation type="submission" date="2020-05" db="UniProtKB">
        <authorList>
            <consortium name="EnsemblMetazoa"/>
        </authorList>
    </citation>
    <scope>IDENTIFICATION</scope>
    <source>
        <strain evidence="11">wikel</strain>
    </source>
</reference>
<evidence type="ECO:0000256" key="2">
    <source>
        <dbReference type="ARBA" id="ARBA00022448"/>
    </source>
</evidence>
<feature type="transmembrane region" description="Helical" evidence="8">
    <location>
        <begin position="116"/>
        <end position="134"/>
    </location>
</feature>
<dbReference type="AlphaFoldDB" id="B7QJI9"/>
<evidence type="ECO:0000313" key="12">
    <source>
        <dbReference type="Proteomes" id="UP000001555"/>
    </source>
</evidence>
<dbReference type="Pfam" id="PF01699">
    <property type="entry name" value="Na_Ca_ex"/>
    <property type="match status" value="1"/>
</dbReference>
<feature type="transmembrane region" description="Helical" evidence="8">
    <location>
        <begin position="26"/>
        <end position="45"/>
    </location>
</feature>
<dbReference type="Proteomes" id="UP000001555">
    <property type="component" value="Unassembled WGS sequence"/>
</dbReference>
<evidence type="ECO:0000256" key="5">
    <source>
        <dbReference type="ARBA" id="ARBA00022692"/>
    </source>
</evidence>
<gene>
    <name evidence="10" type="ORF">IscW_ISCW013689</name>
</gene>
<dbReference type="VEuPathDB" id="VectorBase:ISCP_025601"/>
<keyword evidence="6 8" id="KW-1133">Transmembrane helix</keyword>
<evidence type="ECO:0000259" key="9">
    <source>
        <dbReference type="Pfam" id="PF01699"/>
    </source>
</evidence>
<keyword evidence="12" id="KW-1185">Reference proteome</keyword>
<dbReference type="OrthoDB" id="407410at2759"/>
<dbReference type="GO" id="GO:0006812">
    <property type="term" value="P:monoatomic cation transport"/>
    <property type="evidence" value="ECO:0000318"/>
    <property type="project" value="GO_Central"/>
</dbReference>
<evidence type="ECO:0000256" key="1">
    <source>
        <dbReference type="ARBA" id="ARBA00004141"/>
    </source>
</evidence>
<evidence type="ECO:0000256" key="6">
    <source>
        <dbReference type="ARBA" id="ARBA00022989"/>
    </source>
</evidence>
<dbReference type="Gene3D" id="1.20.1420.30">
    <property type="entry name" value="NCX, central ion-binding region"/>
    <property type="match status" value="1"/>
</dbReference>
<feature type="transmembrane region" description="Helical" evidence="8">
    <location>
        <begin position="146"/>
        <end position="163"/>
    </location>
</feature>
<feature type="transmembrane region" description="Helical" evidence="8">
    <location>
        <begin position="255"/>
        <end position="278"/>
    </location>
</feature>
<keyword evidence="4" id="KW-0106">Calcium</keyword>
<protein>
    <submittedName>
        <fullName evidence="10 11">Na+/Ca2+ exchanger, putative</fullName>
    </submittedName>
</protein>
<dbReference type="PaxDb" id="6945-B7QJI9"/>
<evidence type="ECO:0000256" key="3">
    <source>
        <dbReference type="ARBA" id="ARBA00022449"/>
    </source>
</evidence>
<dbReference type="GO" id="GO:0016020">
    <property type="term" value="C:membrane"/>
    <property type="evidence" value="ECO:0000318"/>
    <property type="project" value="GO_Central"/>
</dbReference>